<dbReference type="InterPro" id="IPR001915">
    <property type="entry name" value="Peptidase_M48"/>
</dbReference>
<dbReference type="OrthoDB" id="7464992at2759"/>
<comment type="cofactor">
    <cofactor evidence="1">
        <name>Zn(2+)</name>
        <dbReference type="ChEBI" id="CHEBI:29105"/>
    </cofactor>
</comment>
<evidence type="ECO:0000256" key="2">
    <source>
        <dbReference type="ARBA" id="ARBA00022670"/>
    </source>
</evidence>
<dbReference type="GO" id="GO:0034982">
    <property type="term" value="P:mitochondrial protein processing"/>
    <property type="evidence" value="ECO:0007669"/>
    <property type="project" value="TreeGrafter"/>
</dbReference>
<gene>
    <name evidence="9" type="ORF">K457DRAFT_21772</name>
</gene>
<reference evidence="9 10" key="1">
    <citation type="submission" date="2016-05" db="EMBL/GenBank/DDBJ databases">
        <title>Genome sequencing reveals origins of a unique bacterial endosymbiosis in the earliest lineages of terrestrial Fungi.</title>
        <authorList>
            <consortium name="DOE Joint Genome Institute"/>
            <person name="Uehling J."/>
            <person name="Gryganskyi A."/>
            <person name="Hameed K."/>
            <person name="Tschaplinski T."/>
            <person name="Misztal P."/>
            <person name="Wu S."/>
            <person name="Desiro A."/>
            <person name="Vande Pol N."/>
            <person name="Du Z.-Y."/>
            <person name="Zienkiewicz A."/>
            <person name="Zienkiewicz K."/>
            <person name="Morin E."/>
            <person name="Tisserant E."/>
            <person name="Splivallo R."/>
            <person name="Hainaut M."/>
            <person name="Henrissat B."/>
            <person name="Ohm R."/>
            <person name="Kuo A."/>
            <person name="Yan J."/>
            <person name="Lipzen A."/>
            <person name="Nolan M."/>
            <person name="Labutti K."/>
            <person name="Barry K."/>
            <person name="Goldstein A."/>
            <person name="Labbe J."/>
            <person name="Schadt C."/>
            <person name="Tuskan G."/>
            <person name="Grigoriev I."/>
            <person name="Martin F."/>
            <person name="Vilgalys R."/>
            <person name="Bonito G."/>
        </authorList>
    </citation>
    <scope>NUCLEOTIDE SEQUENCE [LARGE SCALE GENOMIC DNA]</scope>
    <source>
        <strain evidence="9 10">AG-77</strain>
    </source>
</reference>
<keyword evidence="5" id="KW-0862">Zinc</keyword>
<keyword evidence="6" id="KW-0482">Metalloprotease</keyword>
<dbReference type="GO" id="GO:0004222">
    <property type="term" value="F:metalloendopeptidase activity"/>
    <property type="evidence" value="ECO:0007669"/>
    <property type="project" value="InterPro"/>
</dbReference>
<evidence type="ECO:0000256" key="4">
    <source>
        <dbReference type="ARBA" id="ARBA00022801"/>
    </source>
</evidence>
<evidence type="ECO:0000259" key="8">
    <source>
        <dbReference type="Pfam" id="PF01435"/>
    </source>
</evidence>
<keyword evidence="10" id="KW-1185">Reference proteome</keyword>
<feature type="region of interest" description="Disordered" evidence="7">
    <location>
        <begin position="204"/>
        <end position="228"/>
    </location>
</feature>
<dbReference type="InterPro" id="IPR051156">
    <property type="entry name" value="Mito/Outer_Membr_Metalloprot"/>
</dbReference>
<evidence type="ECO:0000256" key="3">
    <source>
        <dbReference type="ARBA" id="ARBA00022723"/>
    </source>
</evidence>
<dbReference type="GO" id="GO:0046872">
    <property type="term" value="F:metal ion binding"/>
    <property type="evidence" value="ECO:0007669"/>
    <property type="project" value="UniProtKB-KW"/>
</dbReference>
<evidence type="ECO:0000256" key="1">
    <source>
        <dbReference type="ARBA" id="ARBA00001947"/>
    </source>
</evidence>
<evidence type="ECO:0000256" key="6">
    <source>
        <dbReference type="ARBA" id="ARBA00023049"/>
    </source>
</evidence>
<dbReference type="GO" id="GO:0006515">
    <property type="term" value="P:protein quality control for misfolded or incompletely synthesized proteins"/>
    <property type="evidence" value="ECO:0007669"/>
    <property type="project" value="TreeGrafter"/>
</dbReference>
<proteinExistence type="predicted"/>
<evidence type="ECO:0000256" key="7">
    <source>
        <dbReference type="SAM" id="MobiDB-lite"/>
    </source>
</evidence>
<evidence type="ECO:0000313" key="10">
    <source>
        <dbReference type="Proteomes" id="UP000078512"/>
    </source>
</evidence>
<dbReference type="GO" id="GO:0005743">
    <property type="term" value="C:mitochondrial inner membrane"/>
    <property type="evidence" value="ECO:0007669"/>
    <property type="project" value="TreeGrafter"/>
</dbReference>
<dbReference type="Proteomes" id="UP000078512">
    <property type="component" value="Unassembled WGS sequence"/>
</dbReference>
<dbReference type="EMBL" id="KV442063">
    <property type="protein sequence ID" value="OAQ26778.1"/>
    <property type="molecule type" value="Genomic_DNA"/>
</dbReference>
<keyword evidence="3" id="KW-0479">Metal-binding</keyword>
<protein>
    <recommendedName>
        <fullName evidence="8">Peptidase M48 domain-containing protein</fullName>
    </recommendedName>
</protein>
<dbReference type="PANTHER" id="PTHR22726:SF18">
    <property type="entry name" value="PEPTIDASE M48 DOMAIN-CONTAINING PROTEIN"/>
    <property type="match status" value="1"/>
</dbReference>
<dbReference type="AlphaFoldDB" id="A0A197JP90"/>
<dbReference type="PANTHER" id="PTHR22726">
    <property type="entry name" value="METALLOENDOPEPTIDASE OMA1"/>
    <property type="match status" value="1"/>
</dbReference>
<keyword evidence="2" id="KW-0645">Protease</keyword>
<evidence type="ECO:0000256" key="5">
    <source>
        <dbReference type="ARBA" id="ARBA00022833"/>
    </source>
</evidence>
<dbReference type="Pfam" id="PF01435">
    <property type="entry name" value="Peptidase_M48"/>
    <property type="match status" value="1"/>
</dbReference>
<dbReference type="Gene3D" id="3.30.2010.10">
    <property type="entry name" value="Metalloproteases ('zincins'), catalytic domain"/>
    <property type="match status" value="1"/>
</dbReference>
<accession>A0A197JP90</accession>
<feature type="domain" description="Peptidase M48" evidence="8">
    <location>
        <begin position="331"/>
        <end position="402"/>
    </location>
</feature>
<organism evidence="9 10">
    <name type="scientific">Linnemannia elongata AG-77</name>
    <dbReference type="NCBI Taxonomy" id="1314771"/>
    <lineage>
        <taxon>Eukaryota</taxon>
        <taxon>Fungi</taxon>
        <taxon>Fungi incertae sedis</taxon>
        <taxon>Mucoromycota</taxon>
        <taxon>Mortierellomycotina</taxon>
        <taxon>Mortierellomycetes</taxon>
        <taxon>Mortierellales</taxon>
        <taxon>Mortierellaceae</taxon>
        <taxon>Linnemannia</taxon>
    </lineage>
</organism>
<name>A0A197JP90_9FUNG</name>
<evidence type="ECO:0000313" key="9">
    <source>
        <dbReference type="EMBL" id="OAQ26778.1"/>
    </source>
</evidence>
<keyword evidence="4" id="KW-0378">Hydrolase</keyword>
<sequence>MLLQLIGQLGGLTTRLTTRPSLLIQPSTLAGVTINSIKKGQYHTSTSVLRAIHYQWHHPLSSTSLRPSPTKITTASFHSTCQAQAASPLIPETLLTLKTLHGEALLSPAIAASYTLAYLTFGREWFANAPKPISEMVRVGKWVLRWSPVGLIMVMFLVGLEPAPNTGRWRLFFWTKDTASRSAVGEVEDKDASAASRPVAVAADSFSLPPSPPSSPSSPSSPVQPPESEVVFLTAEETQELPHVEEEGQAEIAGQLLQELKDNSLIIEDLDNKALQLVNHVFKNLLDGAVEDDGNHLKPYLKDTLPPGSRSPKATISFWSMDTPRYKSKDSSRFGKRPFRVHVSKDKGQLAFADGFRNIVIEQDLVKAVGYDEDMVAAVLAHELAHAMQDHALEQVSLRTAVVNAGYLDPRGVRPYICRSGAEIFYRVEGQTIVGQGYTLYDTYAEERGD</sequence>